<evidence type="ECO:0000313" key="4">
    <source>
        <dbReference type="EMBL" id="KAK3325960.1"/>
    </source>
</evidence>
<comment type="similarity">
    <text evidence="1">Belongs to the short-chain dehydrogenases/reductases (SDR) family.</text>
</comment>
<evidence type="ECO:0000256" key="2">
    <source>
        <dbReference type="ARBA" id="ARBA00023002"/>
    </source>
</evidence>
<protein>
    <recommendedName>
        <fullName evidence="3">Ketoreductase domain-containing protein</fullName>
    </recommendedName>
</protein>
<accession>A0AAE0IJ11</accession>
<dbReference type="Pfam" id="PF00106">
    <property type="entry name" value="adh_short"/>
    <property type="match status" value="1"/>
</dbReference>
<keyword evidence="2" id="KW-0560">Oxidoreductase</keyword>
<keyword evidence="5" id="KW-1185">Reference proteome</keyword>
<name>A0AAE0IJ11_9PEZI</name>
<dbReference type="InterPro" id="IPR002347">
    <property type="entry name" value="SDR_fam"/>
</dbReference>
<comment type="caution">
    <text evidence="4">The sequence shown here is derived from an EMBL/GenBank/DDBJ whole genome shotgun (WGS) entry which is preliminary data.</text>
</comment>
<dbReference type="SMART" id="SM00822">
    <property type="entry name" value="PKS_KR"/>
    <property type="match status" value="1"/>
</dbReference>
<dbReference type="EMBL" id="JAUEDM010000002">
    <property type="protein sequence ID" value="KAK3325960.1"/>
    <property type="molecule type" value="Genomic_DNA"/>
</dbReference>
<dbReference type="GO" id="GO:0016491">
    <property type="term" value="F:oxidoreductase activity"/>
    <property type="evidence" value="ECO:0007669"/>
    <property type="project" value="UniProtKB-KW"/>
</dbReference>
<dbReference type="InterPro" id="IPR036291">
    <property type="entry name" value="NAD(P)-bd_dom_sf"/>
</dbReference>
<proteinExistence type="inferred from homology"/>
<reference evidence="4" key="2">
    <citation type="submission" date="2023-06" db="EMBL/GenBank/DDBJ databases">
        <authorList>
            <consortium name="Lawrence Berkeley National Laboratory"/>
            <person name="Haridas S."/>
            <person name="Hensen N."/>
            <person name="Bonometti L."/>
            <person name="Westerberg I."/>
            <person name="Brannstrom I.O."/>
            <person name="Guillou S."/>
            <person name="Cros-Aarteil S."/>
            <person name="Calhoun S."/>
            <person name="Kuo A."/>
            <person name="Mondo S."/>
            <person name="Pangilinan J."/>
            <person name="Riley R."/>
            <person name="Labutti K."/>
            <person name="Andreopoulos B."/>
            <person name="Lipzen A."/>
            <person name="Chen C."/>
            <person name="Yanf M."/>
            <person name="Daum C."/>
            <person name="Ng V."/>
            <person name="Clum A."/>
            <person name="Steindorff A."/>
            <person name="Ohm R."/>
            <person name="Martin F."/>
            <person name="Silar P."/>
            <person name="Natvig D."/>
            <person name="Lalanne C."/>
            <person name="Gautier V."/>
            <person name="Ament-Velasquez S.L."/>
            <person name="Kruys A."/>
            <person name="Hutchinson M.I."/>
            <person name="Powell A.J."/>
            <person name="Barry K."/>
            <person name="Miller A.N."/>
            <person name="Grigoriev I.V."/>
            <person name="Debuchy R."/>
            <person name="Gladieux P."/>
            <person name="Thoren M.H."/>
            <person name="Johannesson H."/>
        </authorList>
    </citation>
    <scope>NUCLEOTIDE SEQUENCE</scope>
    <source>
        <strain evidence="4">CBS 118394</strain>
    </source>
</reference>
<evidence type="ECO:0000313" key="5">
    <source>
        <dbReference type="Proteomes" id="UP001283341"/>
    </source>
</evidence>
<dbReference type="InterPro" id="IPR057326">
    <property type="entry name" value="KR_dom"/>
</dbReference>
<reference evidence="4" key="1">
    <citation type="journal article" date="2023" name="Mol. Phylogenet. Evol.">
        <title>Genome-scale phylogeny and comparative genomics of the fungal order Sordariales.</title>
        <authorList>
            <person name="Hensen N."/>
            <person name="Bonometti L."/>
            <person name="Westerberg I."/>
            <person name="Brannstrom I.O."/>
            <person name="Guillou S."/>
            <person name="Cros-Aarteil S."/>
            <person name="Calhoun S."/>
            <person name="Haridas S."/>
            <person name="Kuo A."/>
            <person name="Mondo S."/>
            <person name="Pangilinan J."/>
            <person name="Riley R."/>
            <person name="LaButti K."/>
            <person name="Andreopoulos B."/>
            <person name="Lipzen A."/>
            <person name="Chen C."/>
            <person name="Yan M."/>
            <person name="Daum C."/>
            <person name="Ng V."/>
            <person name="Clum A."/>
            <person name="Steindorff A."/>
            <person name="Ohm R.A."/>
            <person name="Martin F."/>
            <person name="Silar P."/>
            <person name="Natvig D.O."/>
            <person name="Lalanne C."/>
            <person name="Gautier V."/>
            <person name="Ament-Velasquez S.L."/>
            <person name="Kruys A."/>
            <person name="Hutchinson M.I."/>
            <person name="Powell A.J."/>
            <person name="Barry K."/>
            <person name="Miller A.N."/>
            <person name="Grigoriev I.V."/>
            <person name="Debuchy R."/>
            <person name="Gladieux P."/>
            <person name="Hiltunen Thoren M."/>
            <person name="Johannesson H."/>
        </authorList>
    </citation>
    <scope>NUCLEOTIDE SEQUENCE</scope>
    <source>
        <strain evidence="4">CBS 118394</strain>
    </source>
</reference>
<dbReference type="Gene3D" id="3.40.50.720">
    <property type="entry name" value="NAD(P)-binding Rossmann-like Domain"/>
    <property type="match status" value="1"/>
</dbReference>
<dbReference type="PRINTS" id="PR00081">
    <property type="entry name" value="GDHRDH"/>
</dbReference>
<dbReference type="Proteomes" id="UP001283341">
    <property type="component" value="Unassembled WGS sequence"/>
</dbReference>
<dbReference type="PANTHER" id="PTHR42901">
    <property type="entry name" value="ALCOHOL DEHYDROGENASE"/>
    <property type="match status" value="1"/>
</dbReference>
<dbReference type="AlphaFoldDB" id="A0AAE0IJ11"/>
<feature type="domain" description="Ketoreductase" evidence="3">
    <location>
        <begin position="37"/>
        <end position="212"/>
    </location>
</feature>
<organism evidence="4 5">
    <name type="scientific">Apodospora peruviana</name>
    <dbReference type="NCBI Taxonomy" id="516989"/>
    <lineage>
        <taxon>Eukaryota</taxon>
        <taxon>Fungi</taxon>
        <taxon>Dikarya</taxon>
        <taxon>Ascomycota</taxon>
        <taxon>Pezizomycotina</taxon>
        <taxon>Sordariomycetes</taxon>
        <taxon>Sordariomycetidae</taxon>
        <taxon>Sordariales</taxon>
        <taxon>Lasiosphaeriaceae</taxon>
        <taxon>Apodospora</taxon>
    </lineage>
</organism>
<dbReference type="SUPFAM" id="SSF51735">
    <property type="entry name" value="NAD(P)-binding Rossmann-fold domains"/>
    <property type="match status" value="1"/>
</dbReference>
<dbReference type="CDD" id="cd05233">
    <property type="entry name" value="SDR_c"/>
    <property type="match status" value="1"/>
</dbReference>
<gene>
    <name evidence="4" type="ORF">B0H66DRAFT_144341</name>
</gene>
<sequence>MATEEAPFQFPTPITPYHSKAYPAIDPTRPELSTKGKNIVITGAGAGIGYEMALRFAKSGAANIGIIGRRAALLESAKTTIESASPDTKVHVLVTDIVDSAALQAAADTFIAALPESNKKIDVLVANASYLMKIKAIEESDPTDWWDTFEINVRGSFNLLRAFGPAVATDGGVVINVSSGAAHLPYIPGYAAYHSSKLAAIKVFDYYGIEHPGVRVVHMHPGVIMTEMGVAASTGGGPKMPVDDIDLPASFAVWAASPEAAFLDRRFVWAHWDVDSMKAQAAEIIANPSKFTMTLSGFPGA</sequence>
<evidence type="ECO:0000259" key="3">
    <source>
        <dbReference type="SMART" id="SM00822"/>
    </source>
</evidence>
<dbReference type="PANTHER" id="PTHR42901:SF1">
    <property type="entry name" value="ALCOHOL DEHYDROGENASE"/>
    <property type="match status" value="1"/>
</dbReference>
<evidence type="ECO:0000256" key="1">
    <source>
        <dbReference type="ARBA" id="ARBA00006484"/>
    </source>
</evidence>